<evidence type="ECO:0000313" key="6">
    <source>
        <dbReference type="Proteomes" id="UP001302602"/>
    </source>
</evidence>
<comment type="caution">
    <text evidence="5">The sequence shown here is derived from an EMBL/GenBank/DDBJ whole genome shotgun (WGS) entry which is preliminary data.</text>
</comment>
<keyword evidence="6" id="KW-1185">Reference proteome</keyword>
<evidence type="ECO:0000256" key="2">
    <source>
        <dbReference type="ARBA" id="ARBA00022827"/>
    </source>
</evidence>
<proteinExistence type="predicted"/>
<dbReference type="SUPFAM" id="SSF51905">
    <property type="entry name" value="FAD/NAD(P)-binding domain"/>
    <property type="match status" value="1"/>
</dbReference>
<evidence type="ECO:0000259" key="4">
    <source>
        <dbReference type="Pfam" id="PF01494"/>
    </source>
</evidence>
<keyword evidence="2" id="KW-0274">FAD</keyword>
<dbReference type="PRINTS" id="PR00420">
    <property type="entry name" value="RNGMNOXGNASE"/>
</dbReference>
<protein>
    <recommendedName>
        <fullName evidence="4">FAD-binding domain-containing protein</fullName>
    </recommendedName>
</protein>
<sequence length="103" mass="11308">MISAGLMTGQTDNIVAVLLRASKRPSKQWRENLRRNKAADITEGHPRVWLMGDAIHAMQPNRGMGGNQAMQDCADILPELLRLSQIAKSGRTLSTQDVSLAVK</sequence>
<dbReference type="EMBL" id="MU853224">
    <property type="protein sequence ID" value="KAK4127337.1"/>
    <property type="molecule type" value="Genomic_DNA"/>
</dbReference>
<dbReference type="Proteomes" id="UP001302602">
    <property type="component" value="Unassembled WGS sequence"/>
</dbReference>
<dbReference type="GeneID" id="87828886"/>
<name>A0AAN6U6G3_9PEZI</name>
<accession>A0AAN6U6G3</accession>
<evidence type="ECO:0000256" key="1">
    <source>
        <dbReference type="ARBA" id="ARBA00022630"/>
    </source>
</evidence>
<keyword evidence="1" id="KW-0285">Flavoprotein</keyword>
<evidence type="ECO:0000313" key="5">
    <source>
        <dbReference type="EMBL" id="KAK4127337.1"/>
    </source>
</evidence>
<feature type="domain" description="FAD-binding" evidence="4">
    <location>
        <begin position="32"/>
        <end position="80"/>
    </location>
</feature>
<organism evidence="5 6">
    <name type="scientific">Parathielavia appendiculata</name>
    <dbReference type="NCBI Taxonomy" id="2587402"/>
    <lineage>
        <taxon>Eukaryota</taxon>
        <taxon>Fungi</taxon>
        <taxon>Dikarya</taxon>
        <taxon>Ascomycota</taxon>
        <taxon>Pezizomycotina</taxon>
        <taxon>Sordariomycetes</taxon>
        <taxon>Sordariomycetidae</taxon>
        <taxon>Sordariales</taxon>
        <taxon>Chaetomiaceae</taxon>
        <taxon>Parathielavia</taxon>
    </lineage>
</organism>
<dbReference type="GO" id="GO:0016491">
    <property type="term" value="F:oxidoreductase activity"/>
    <property type="evidence" value="ECO:0007669"/>
    <property type="project" value="UniProtKB-KW"/>
</dbReference>
<dbReference type="RefSeq" id="XP_062651108.1">
    <property type="nucleotide sequence ID" value="XM_062792117.1"/>
</dbReference>
<dbReference type="GO" id="GO:0071949">
    <property type="term" value="F:FAD binding"/>
    <property type="evidence" value="ECO:0007669"/>
    <property type="project" value="InterPro"/>
</dbReference>
<dbReference type="Pfam" id="PF01494">
    <property type="entry name" value="FAD_binding_3"/>
    <property type="match status" value="1"/>
</dbReference>
<dbReference type="Gene3D" id="3.50.50.60">
    <property type="entry name" value="FAD/NAD(P)-binding domain"/>
    <property type="match status" value="1"/>
</dbReference>
<keyword evidence="3" id="KW-0560">Oxidoreductase</keyword>
<evidence type="ECO:0000256" key="3">
    <source>
        <dbReference type="ARBA" id="ARBA00023002"/>
    </source>
</evidence>
<dbReference type="InterPro" id="IPR002938">
    <property type="entry name" value="FAD-bd"/>
</dbReference>
<reference evidence="5" key="2">
    <citation type="submission" date="2023-05" db="EMBL/GenBank/DDBJ databases">
        <authorList>
            <consortium name="Lawrence Berkeley National Laboratory"/>
            <person name="Steindorff A."/>
            <person name="Hensen N."/>
            <person name="Bonometti L."/>
            <person name="Westerberg I."/>
            <person name="Brannstrom I.O."/>
            <person name="Guillou S."/>
            <person name="Cros-Aarteil S."/>
            <person name="Calhoun S."/>
            <person name="Haridas S."/>
            <person name="Kuo A."/>
            <person name="Mondo S."/>
            <person name="Pangilinan J."/>
            <person name="Riley R."/>
            <person name="Labutti K."/>
            <person name="Andreopoulos B."/>
            <person name="Lipzen A."/>
            <person name="Chen C."/>
            <person name="Yanf M."/>
            <person name="Daum C."/>
            <person name="Ng V."/>
            <person name="Clum A."/>
            <person name="Ohm R."/>
            <person name="Martin F."/>
            <person name="Silar P."/>
            <person name="Natvig D."/>
            <person name="Lalanne C."/>
            <person name="Gautier V."/>
            <person name="Ament-Velasquez S.L."/>
            <person name="Kruys A."/>
            <person name="Hutchinson M.I."/>
            <person name="Powell A.J."/>
            <person name="Barry K."/>
            <person name="Miller A.N."/>
            <person name="Grigoriev I.V."/>
            <person name="Debuchy R."/>
            <person name="Gladieux P."/>
            <person name="Thoren M.H."/>
            <person name="Johannesson H."/>
        </authorList>
    </citation>
    <scope>NUCLEOTIDE SEQUENCE</scope>
    <source>
        <strain evidence="5">CBS 731.68</strain>
    </source>
</reference>
<reference evidence="5" key="1">
    <citation type="journal article" date="2023" name="Mol. Phylogenet. Evol.">
        <title>Genome-scale phylogeny and comparative genomics of the fungal order Sordariales.</title>
        <authorList>
            <person name="Hensen N."/>
            <person name="Bonometti L."/>
            <person name="Westerberg I."/>
            <person name="Brannstrom I.O."/>
            <person name="Guillou S."/>
            <person name="Cros-Aarteil S."/>
            <person name="Calhoun S."/>
            <person name="Haridas S."/>
            <person name="Kuo A."/>
            <person name="Mondo S."/>
            <person name="Pangilinan J."/>
            <person name="Riley R."/>
            <person name="LaButti K."/>
            <person name="Andreopoulos B."/>
            <person name="Lipzen A."/>
            <person name="Chen C."/>
            <person name="Yan M."/>
            <person name="Daum C."/>
            <person name="Ng V."/>
            <person name="Clum A."/>
            <person name="Steindorff A."/>
            <person name="Ohm R.A."/>
            <person name="Martin F."/>
            <person name="Silar P."/>
            <person name="Natvig D.O."/>
            <person name="Lalanne C."/>
            <person name="Gautier V."/>
            <person name="Ament-Velasquez S.L."/>
            <person name="Kruys A."/>
            <person name="Hutchinson M.I."/>
            <person name="Powell A.J."/>
            <person name="Barry K."/>
            <person name="Miller A.N."/>
            <person name="Grigoriev I.V."/>
            <person name="Debuchy R."/>
            <person name="Gladieux P."/>
            <person name="Hiltunen Thoren M."/>
            <person name="Johannesson H."/>
        </authorList>
    </citation>
    <scope>NUCLEOTIDE SEQUENCE</scope>
    <source>
        <strain evidence="5">CBS 731.68</strain>
    </source>
</reference>
<gene>
    <name evidence="5" type="ORF">N657DRAFT_641325</name>
</gene>
<dbReference type="AlphaFoldDB" id="A0AAN6U6G3"/>
<dbReference type="InterPro" id="IPR036188">
    <property type="entry name" value="FAD/NAD-bd_sf"/>
</dbReference>